<evidence type="ECO:0000313" key="1">
    <source>
        <dbReference type="EMBL" id="OUM06070.1"/>
    </source>
</evidence>
<accession>A0A244EPW9</accession>
<evidence type="ECO:0000313" key="2">
    <source>
        <dbReference type="Proteomes" id="UP000195128"/>
    </source>
</evidence>
<sequence>MHLANVILTPDGTLGLIDISDMKTFHRPLRNFKHVLRYEQDRQWLIGGNKRLSSTGIRKTCPGKAINA</sequence>
<organism evidence="1 2">
    <name type="scientific">Pseudomonas syringae</name>
    <dbReference type="NCBI Taxonomy" id="317"/>
    <lineage>
        <taxon>Bacteria</taxon>
        <taxon>Pseudomonadati</taxon>
        <taxon>Pseudomonadota</taxon>
        <taxon>Gammaproteobacteria</taxon>
        <taxon>Pseudomonadales</taxon>
        <taxon>Pseudomonadaceae</taxon>
        <taxon>Pseudomonas</taxon>
    </lineage>
</organism>
<comment type="caution">
    <text evidence="1">The sequence shown here is derived from an EMBL/GenBank/DDBJ whole genome shotgun (WGS) entry which is preliminary data.</text>
</comment>
<name>A0A244EPW9_PSESX</name>
<dbReference type="AlphaFoldDB" id="A0A244EPW9"/>
<dbReference type="Proteomes" id="UP000195128">
    <property type="component" value="Unassembled WGS sequence"/>
</dbReference>
<reference evidence="1 2" key="1">
    <citation type="submission" date="2017-01" db="EMBL/GenBank/DDBJ databases">
        <authorList>
            <person name="Mah S.A."/>
            <person name="Swanson W.J."/>
            <person name="Moy G.W."/>
            <person name="Vacquier V.D."/>
        </authorList>
    </citation>
    <scope>NUCLEOTIDE SEQUENCE [LARGE SCALE GENOMIC DNA]</scope>
    <source>
        <strain evidence="1">PDD-32b-74</strain>
    </source>
</reference>
<proteinExistence type="predicted"/>
<dbReference type="EMBL" id="MTSA01000013">
    <property type="protein sequence ID" value="OUM06070.1"/>
    <property type="molecule type" value="Genomic_DNA"/>
</dbReference>
<gene>
    <name evidence="1" type="ORF">BW686_17375</name>
</gene>
<protein>
    <submittedName>
        <fullName evidence="1">Uncharacterized protein</fullName>
    </submittedName>
</protein>